<proteinExistence type="predicted"/>
<sequence length="242" mass="28587">MISIYTELGSLFDERRMILCKLARETVGFKFDWVRNFQQVYQERLYDVFEYPEFGITDERYKERFERRSKEDFADRLENFLYPSKVCRDMFNIVREYEFGVGKLLSVSKFTVTVNTWPYELNDEEQAELIGAIKGTVSWSFDVNLVHLPPQQLIPHFLHGFDYVFKYDYMLSPHMGKYWELYETSLPSRTKIVVPGVFKGKVTLTDGMEADSPKDLIFKLSAYQGGKVTWIPCDKSIYDSYS</sequence>
<organism evidence="1 2">
    <name type="scientific">Aeromonas phage LAh10</name>
    <dbReference type="NCBI Taxonomy" id="2591025"/>
    <lineage>
        <taxon>Viruses</taxon>
        <taxon>Duplodnaviria</taxon>
        <taxon>Heunggongvirae</taxon>
        <taxon>Uroviricota</taxon>
        <taxon>Caudoviricetes</taxon>
        <taxon>Chimalliviridae</taxon>
        <taxon>Ludhianavirus</taxon>
        <taxon>Ludhianavirus LAh10</taxon>
    </lineage>
</organism>
<reference evidence="1 2" key="1">
    <citation type="submission" date="2019-04" db="EMBL/GenBank/DDBJ databases">
        <title>Novel bacteriophages capable of disrupting biofilms from clinical strains of Aeromonas hydrophila with intrinsic antibiotic resistance.</title>
        <authorList>
            <person name="Kabwe M."/>
            <person name="Brown T.L."/>
            <person name="Speirs L."/>
            <person name="Ku H."/>
            <person name="Leach M."/>
            <person name="Chan H.T."/>
            <person name="Petrovski S."/>
            <person name="Lock P."/>
            <person name="Tucci J."/>
        </authorList>
    </citation>
    <scope>NUCLEOTIDE SEQUENCE [LARGE SCALE GENOMIC DNA]</scope>
</reference>
<keyword evidence="2" id="KW-1185">Reference proteome</keyword>
<evidence type="ECO:0000313" key="1">
    <source>
        <dbReference type="EMBL" id="QDH47117.1"/>
    </source>
</evidence>
<accession>A0A514A1G0</accession>
<dbReference type="Proteomes" id="UP000318420">
    <property type="component" value="Segment"/>
</dbReference>
<evidence type="ECO:0000313" key="2">
    <source>
        <dbReference type="Proteomes" id="UP000318420"/>
    </source>
</evidence>
<name>A0A514A1G0_9CAUD</name>
<gene>
    <name evidence="1" type="ORF">LAh10_141</name>
</gene>
<protein>
    <submittedName>
        <fullName evidence="1">Uncharacterized protein</fullName>
    </submittedName>
</protein>
<dbReference type="EMBL" id="MK838116">
    <property type="protein sequence ID" value="QDH47117.1"/>
    <property type="molecule type" value="Genomic_DNA"/>
</dbReference>